<gene>
    <name evidence="1" type="ORF">V6250_21070</name>
</gene>
<comment type="caution">
    <text evidence="1">The sequence shown here is derived from an EMBL/GenBank/DDBJ whole genome shotgun (WGS) entry which is preliminary data.</text>
</comment>
<evidence type="ECO:0000313" key="1">
    <source>
        <dbReference type="EMBL" id="MEL0606614.1"/>
    </source>
</evidence>
<name>A0ACC6R9M1_9GAMM</name>
<keyword evidence="2" id="KW-1185">Reference proteome</keyword>
<reference evidence="1" key="1">
    <citation type="submission" date="2024-02" db="EMBL/GenBank/DDBJ databases">
        <title>Bacteria isolated from the canopy kelp, Nereocystis luetkeana.</title>
        <authorList>
            <person name="Pfister C.A."/>
            <person name="Younker I.T."/>
            <person name="Light S.H."/>
        </authorList>
    </citation>
    <scope>NUCLEOTIDE SEQUENCE</scope>
    <source>
        <strain evidence="1">TN.2.01</strain>
    </source>
</reference>
<organism evidence="1 2">
    <name type="scientific">Pseudoalteromonas undina</name>
    <dbReference type="NCBI Taxonomy" id="43660"/>
    <lineage>
        <taxon>Bacteria</taxon>
        <taxon>Pseudomonadati</taxon>
        <taxon>Pseudomonadota</taxon>
        <taxon>Gammaproteobacteria</taxon>
        <taxon>Alteromonadales</taxon>
        <taxon>Pseudoalteromonadaceae</taxon>
        <taxon>Pseudoalteromonas</taxon>
    </lineage>
</organism>
<proteinExistence type="predicted"/>
<dbReference type="EMBL" id="JBAKAX010000301">
    <property type="protein sequence ID" value="MEL0606614.1"/>
    <property type="molecule type" value="Genomic_DNA"/>
</dbReference>
<feature type="non-terminal residue" evidence="1">
    <location>
        <position position="70"/>
    </location>
</feature>
<evidence type="ECO:0000313" key="2">
    <source>
        <dbReference type="Proteomes" id="UP001374952"/>
    </source>
</evidence>
<feature type="non-terminal residue" evidence="1">
    <location>
        <position position="1"/>
    </location>
</feature>
<accession>A0ACC6R9M1</accession>
<sequence>HKETTKVNAVKLATVPTGIDIQLDSAEGNLDRAFIDATGCDNYNYDVDWQSTTALIALSLTRADALNDNR</sequence>
<dbReference type="Proteomes" id="UP001374952">
    <property type="component" value="Unassembled WGS sequence"/>
</dbReference>
<protein>
    <submittedName>
        <fullName evidence="1">Uncharacterized protein</fullName>
    </submittedName>
</protein>